<sequence length="136" mass="15010">MAPCVSGRLFIFNLAEKTSLRFPITALSGTRRAIAVTHSRENGFKTAIFFHLIRPCRRKGKTGRMRAPASLPVCEEALQPVDFLSLFSPPAASHTSAGRGHAFTQDPVAPRRRTVSSVAKVQVFTGAYEHVLYERL</sequence>
<reference evidence="1" key="1">
    <citation type="submission" date="2020-07" db="EMBL/GenBank/DDBJ databases">
        <title>Clarias magur genome sequencing, assembly and annotation.</title>
        <authorList>
            <person name="Kushwaha B."/>
            <person name="Kumar R."/>
            <person name="Das P."/>
            <person name="Joshi C.G."/>
            <person name="Kumar D."/>
            <person name="Nagpure N.S."/>
            <person name="Pandey M."/>
            <person name="Agarwal S."/>
            <person name="Srivastava S."/>
            <person name="Singh M."/>
            <person name="Sahoo L."/>
            <person name="Jayasankar P."/>
            <person name="Meher P.K."/>
            <person name="Koringa P.G."/>
            <person name="Iquebal M.A."/>
            <person name="Das S.P."/>
            <person name="Bit A."/>
            <person name="Patnaik S."/>
            <person name="Patel N."/>
            <person name="Shah T.M."/>
            <person name="Hinsu A."/>
            <person name="Jena J.K."/>
        </authorList>
    </citation>
    <scope>NUCLEOTIDE SEQUENCE</scope>
    <source>
        <strain evidence="1">CIFAMagur01</strain>
        <tissue evidence="1">Testis</tissue>
    </source>
</reference>
<dbReference type="Proteomes" id="UP000727407">
    <property type="component" value="Unassembled WGS sequence"/>
</dbReference>
<evidence type="ECO:0000313" key="2">
    <source>
        <dbReference type="Proteomes" id="UP000727407"/>
    </source>
</evidence>
<evidence type="ECO:0000313" key="1">
    <source>
        <dbReference type="EMBL" id="KAF5901322.1"/>
    </source>
</evidence>
<protein>
    <submittedName>
        <fullName evidence="1">Cubilin</fullName>
    </submittedName>
</protein>
<keyword evidence="2" id="KW-1185">Reference proteome</keyword>
<name>A0A8J4X254_CLAMG</name>
<organism evidence="1 2">
    <name type="scientific">Clarias magur</name>
    <name type="common">Asian catfish</name>
    <name type="synonym">Macropteronotus magur</name>
    <dbReference type="NCBI Taxonomy" id="1594786"/>
    <lineage>
        <taxon>Eukaryota</taxon>
        <taxon>Metazoa</taxon>
        <taxon>Chordata</taxon>
        <taxon>Craniata</taxon>
        <taxon>Vertebrata</taxon>
        <taxon>Euteleostomi</taxon>
        <taxon>Actinopterygii</taxon>
        <taxon>Neopterygii</taxon>
        <taxon>Teleostei</taxon>
        <taxon>Ostariophysi</taxon>
        <taxon>Siluriformes</taxon>
        <taxon>Clariidae</taxon>
        <taxon>Clarias</taxon>
    </lineage>
</organism>
<proteinExistence type="predicted"/>
<comment type="caution">
    <text evidence="1">The sequence shown here is derived from an EMBL/GenBank/DDBJ whole genome shotgun (WGS) entry which is preliminary data.</text>
</comment>
<accession>A0A8J4X254</accession>
<dbReference type="EMBL" id="QNUK01000115">
    <property type="protein sequence ID" value="KAF5901322.1"/>
    <property type="molecule type" value="Genomic_DNA"/>
</dbReference>
<dbReference type="AlphaFoldDB" id="A0A8J4X254"/>
<gene>
    <name evidence="1" type="primary">Cubn</name>
    <name evidence="1" type="ORF">DAT39_008984</name>
</gene>